<dbReference type="Proteomes" id="UP000078492">
    <property type="component" value="Unassembled WGS sequence"/>
</dbReference>
<dbReference type="InterPro" id="IPR005312">
    <property type="entry name" value="DUF1759"/>
</dbReference>
<dbReference type="GO" id="GO:0003676">
    <property type="term" value="F:nucleic acid binding"/>
    <property type="evidence" value="ECO:0007669"/>
    <property type="project" value="InterPro"/>
</dbReference>
<evidence type="ECO:0000313" key="2">
    <source>
        <dbReference type="EMBL" id="KYN09504.1"/>
    </source>
</evidence>
<dbReference type="Pfam" id="PF03564">
    <property type="entry name" value="DUF1759"/>
    <property type="match status" value="1"/>
</dbReference>
<feature type="domain" description="DUF5641" evidence="1">
    <location>
        <begin position="313"/>
        <end position="350"/>
    </location>
</feature>
<evidence type="ECO:0000313" key="3">
    <source>
        <dbReference type="Proteomes" id="UP000078492"/>
    </source>
</evidence>
<dbReference type="STRING" id="471704.A0A151ISC3"/>
<keyword evidence="3" id="KW-1185">Reference proteome</keyword>
<sequence>MKNNDLLAVEKLYYLKINLTGEPAQQLKNIPITSENLKRSWEILVTRYDNKRVLIDAQLSALFAIRKLKKNSLSNPKPRASLMQKSFVATHYVDDILSEADTIATAKEKMLQLQDTLTAGGFNLKKWVSNSPDLLASISFHDQEVSAILPVGDTATHYALGVQWNRLSEFYVLRAVASVKWSRIAAHLATDRVTWKFNPLSAPHFGGKWKAGTKSVKFHLRRVIGETYEEMTKLLAQNEPILSSRPLTALSDDPSDVSALTSGHFLVGSALIAEPEPSLQDLPENRLTRWQLLRQMTELFWQRWVTEYLALVPLARIIDVHPSSDGLIRVATVKAATSTFKRSIVKLCLLPKVTNDSNEQ</sequence>
<evidence type="ECO:0000259" key="1">
    <source>
        <dbReference type="Pfam" id="PF18701"/>
    </source>
</evidence>
<organism evidence="2 3">
    <name type="scientific">Trachymyrmex cornetzi</name>
    <dbReference type="NCBI Taxonomy" id="471704"/>
    <lineage>
        <taxon>Eukaryota</taxon>
        <taxon>Metazoa</taxon>
        <taxon>Ecdysozoa</taxon>
        <taxon>Arthropoda</taxon>
        <taxon>Hexapoda</taxon>
        <taxon>Insecta</taxon>
        <taxon>Pterygota</taxon>
        <taxon>Neoptera</taxon>
        <taxon>Endopterygota</taxon>
        <taxon>Hymenoptera</taxon>
        <taxon>Apocrita</taxon>
        <taxon>Aculeata</taxon>
        <taxon>Formicoidea</taxon>
        <taxon>Formicidae</taxon>
        <taxon>Myrmicinae</taxon>
        <taxon>Trachymyrmex</taxon>
    </lineage>
</organism>
<dbReference type="EMBL" id="KQ981096">
    <property type="protein sequence ID" value="KYN09504.1"/>
    <property type="molecule type" value="Genomic_DNA"/>
</dbReference>
<gene>
    <name evidence="2" type="ORF">ALC57_18372</name>
</gene>
<proteinExistence type="predicted"/>
<dbReference type="InterPro" id="IPR036397">
    <property type="entry name" value="RNaseH_sf"/>
</dbReference>
<reference evidence="2 3" key="1">
    <citation type="submission" date="2015-09" db="EMBL/GenBank/DDBJ databases">
        <title>Trachymyrmex cornetzi WGS genome.</title>
        <authorList>
            <person name="Nygaard S."/>
            <person name="Hu H."/>
            <person name="Boomsma J."/>
            <person name="Zhang G."/>
        </authorList>
    </citation>
    <scope>NUCLEOTIDE SEQUENCE [LARGE SCALE GENOMIC DNA]</scope>
    <source>
        <strain evidence="2">Tcor2-1</strain>
        <tissue evidence="2">Whole body</tissue>
    </source>
</reference>
<name>A0A151ISC3_9HYME</name>
<dbReference type="Gene3D" id="3.30.420.10">
    <property type="entry name" value="Ribonuclease H-like superfamily/Ribonuclease H"/>
    <property type="match status" value="1"/>
</dbReference>
<dbReference type="PANTHER" id="PTHR47331">
    <property type="entry name" value="PHD-TYPE DOMAIN-CONTAINING PROTEIN"/>
    <property type="match status" value="1"/>
</dbReference>
<protein>
    <recommendedName>
        <fullName evidence="1">DUF5641 domain-containing protein</fullName>
    </recommendedName>
</protein>
<accession>A0A151ISC3</accession>
<dbReference type="Pfam" id="PF18701">
    <property type="entry name" value="DUF5641"/>
    <property type="match status" value="1"/>
</dbReference>
<dbReference type="InterPro" id="IPR040676">
    <property type="entry name" value="DUF5641"/>
</dbReference>
<dbReference type="AlphaFoldDB" id="A0A151ISC3"/>